<gene>
    <name evidence="1" type="ORF">S03H2_41622</name>
</gene>
<evidence type="ECO:0008006" key="2">
    <source>
        <dbReference type="Google" id="ProtNLM"/>
    </source>
</evidence>
<proteinExistence type="predicted"/>
<accession>X1JNQ2</accession>
<dbReference type="AlphaFoldDB" id="X1JNQ2"/>
<comment type="caution">
    <text evidence="1">The sequence shown here is derived from an EMBL/GenBank/DDBJ whole genome shotgun (WGS) entry which is preliminary data.</text>
</comment>
<dbReference type="EMBL" id="BARU01025860">
    <property type="protein sequence ID" value="GAH71418.1"/>
    <property type="molecule type" value="Genomic_DNA"/>
</dbReference>
<name>X1JNQ2_9ZZZZ</name>
<protein>
    <recommendedName>
        <fullName evidence="2">CRISPR-associated protein Cas6 C-terminal domain-containing protein</fullName>
    </recommendedName>
</protein>
<reference evidence="1" key="1">
    <citation type="journal article" date="2014" name="Front. Microbiol.">
        <title>High frequency of phylogenetically diverse reductive dehalogenase-homologous genes in deep subseafloor sedimentary metagenomes.</title>
        <authorList>
            <person name="Kawai M."/>
            <person name="Futagami T."/>
            <person name="Toyoda A."/>
            <person name="Takaki Y."/>
            <person name="Nishi S."/>
            <person name="Hori S."/>
            <person name="Arai W."/>
            <person name="Tsubouchi T."/>
            <person name="Morono Y."/>
            <person name="Uchiyama I."/>
            <person name="Ito T."/>
            <person name="Fujiyama A."/>
            <person name="Inagaki F."/>
            <person name="Takami H."/>
        </authorList>
    </citation>
    <scope>NUCLEOTIDE SEQUENCE</scope>
    <source>
        <strain evidence="1">Expedition CK06-06</strain>
    </source>
</reference>
<evidence type="ECO:0000313" key="1">
    <source>
        <dbReference type="EMBL" id="GAH71418.1"/>
    </source>
</evidence>
<organism evidence="1">
    <name type="scientific">marine sediment metagenome</name>
    <dbReference type="NCBI Taxonomy" id="412755"/>
    <lineage>
        <taxon>unclassified sequences</taxon>
        <taxon>metagenomes</taxon>
        <taxon>ecological metagenomes</taxon>
    </lineage>
</organism>
<sequence>MTESANKIEKAKEFKFAKFRFYLHPLEKIYLPRYKGSVLRGGFGNIFKKTVCMNNKRECNECILQEKCVYSYIFETPLPQNLLEKSKFKLKRPPHPYVLEPPITLKIEYTHNDELAFNLILIGRGIEYLPYFVFVFEELGKRGLGKGRGKYELVRVDNEEGERIYESGKLSDNFQIKSFQDIINECNIPESKNYQQIKINFLTPVRIILRGELPTKFDFNLFIINLLRRLSWLSIVHGDKELEFNYKYFISCADDIK</sequence>